<comment type="similarity">
    <text evidence="1">Belongs to the glycosyltransferase 2 family.</text>
</comment>
<dbReference type="InterPro" id="IPR001173">
    <property type="entry name" value="Glyco_trans_2-like"/>
</dbReference>
<dbReference type="EC" id="2.4.-.-" evidence="3"/>
<dbReference type="Gene3D" id="3.90.550.10">
    <property type="entry name" value="Spore Coat Polysaccharide Biosynthesis Protein SpsA, Chain A"/>
    <property type="match status" value="1"/>
</dbReference>
<dbReference type="PANTHER" id="PTHR22916">
    <property type="entry name" value="GLYCOSYLTRANSFERASE"/>
    <property type="match status" value="1"/>
</dbReference>
<dbReference type="SUPFAM" id="SSF53448">
    <property type="entry name" value="Nucleotide-diphospho-sugar transferases"/>
    <property type="match status" value="1"/>
</dbReference>
<keyword evidence="3" id="KW-0328">Glycosyltransferase</keyword>
<dbReference type="InterPro" id="IPR029044">
    <property type="entry name" value="Nucleotide-diphossugar_trans"/>
</dbReference>
<name>A0ABS9U9M2_9BACL</name>
<evidence type="ECO:0000256" key="1">
    <source>
        <dbReference type="ARBA" id="ARBA00006739"/>
    </source>
</evidence>
<sequence>MENIVVSIHCLAYNHEKFIAEALESFLMQKTNFKFEILIHDDASTDRTQEIIKEYELQHPELIKPIYQSENQYSKENSANTINLINLNRAKGKYIAVCEGDDYWIDPYKLQKQVDYLEKNPDCSLCVHGGYIVTAAEKKVLLKNRSYKKDKDYTVGEVIEGGGGLFLTNSMLFPKKYALERPAFLLNAPVGDYPYAINLSLQGKVYYIDEFMSAYRVGHSGSWTAREYNNIENKKRHYAEIENMLDNLNMYTDYRYSDAITRTKIKTQFYFLLEQRKYDEAIKGNYKEYYLELSLKRKLIIFIDQYSPFISKTLRSIKRGVIGWTSI</sequence>
<dbReference type="Proteomes" id="UP001316087">
    <property type="component" value="Unassembled WGS sequence"/>
</dbReference>
<dbReference type="EMBL" id="JAKZFC010000001">
    <property type="protein sequence ID" value="MCH7321027.1"/>
    <property type="molecule type" value="Genomic_DNA"/>
</dbReference>
<accession>A0ABS9U9M2</accession>
<reference evidence="3 4" key="1">
    <citation type="submission" date="2022-03" db="EMBL/GenBank/DDBJ databases">
        <authorList>
            <person name="Jo J.-H."/>
            <person name="Im W.-T."/>
        </authorList>
    </citation>
    <scope>NUCLEOTIDE SEQUENCE [LARGE SCALE GENOMIC DNA]</scope>
    <source>
        <strain evidence="3 4">MA9</strain>
    </source>
</reference>
<protein>
    <submittedName>
        <fullName evidence="3">Glycosyltransferase</fullName>
        <ecNumber evidence="3">2.4.-.-</ecNumber>
    </submittedName>
</protein>
<evidence type="ECO:0000259" key="2">
    <source>
        <dbReference type="Pfam" id="PF00535"/>
    </source>
</evidence>
<keyword evidence="4" id="KW-1185">Reference proteome</keyword>
<dbReference type="GO" id="GO:0016757">
    <property type="term" value="F:glycosyltransferase activity"/>
    <property type="evidence" value="ECO:0007669"/>
    <property type="project" value="UniProtKB-KW"/>
</dbReference>
<dbReference type="RefSeq" id="WP_241368071.1">
    <property type="nucleotide sequence ID" value="NZ_JAKZFC010000001.1"/>
</dbReference>
<keyword evidence="3" id="KW-0808">Transferase</keyword>
<organism evidence="3 4">
    <name type="scientific">Solibacillus palustris</name>
    <dbReference type="NCBI Taxonomy" id="2908203"/>
    <lineage>
        <taxon>Bacteria</taxon>
        <taxon>Bacillati</taxon>
        <taxon>Bacillota</taxon>
        <taxon>Bacilli</taxon>
        <taxon>Bacillales</taxon>
        <taxon>Caryophanaceae</taxon>
        <taxon>Solibacillus</taxon>
    </lineage>
</organism>
<dbReference type="Pfam" id="PF00535">
    <property type="entry name" value="Glycos_transf_2"/>
    <property type="match status" value="1"/>
</dbReference>
<feature type="domain" description="Glycosyltransferase 2-like" evidence="2">
    <location>
        <begin position="8"/>
        <end position="142"/>
    </location>
</feature>
<dbReference type="PANTHER" id="PTHR22916:SF3">
    <property type="entry name" value="UDP-GLCNAC:BETAGAL BETA-1,3-N-ACETYLGLUCOSAMINYLTRANSFERASE-LIKE PROTEIN 1"/>
    <property type="match status" value="1"/>
</dbReference>
<evidence type="ECO:0000313" key="4">
    <source>
        <dbReference type="Proteomes" id="UP001316087"/>
    </source>
</evidence>
<comment type="caution">
    <text evidence="3">The sequence shown here is derived from an EMBL/GenBank/DDBJ whole genome shotgun (WGS) entry which is preliminary data.</text>
</comment>
<proteinExistence type="inferred from homology"/>
<gene>
    <name evidence="3" type="ORF">LZ480_03910</name>
</gene>
<evidence type="ECO:0000313" key="3">
    <source>
        <dbReference type="EMBL" id="MCH7321027.1"/>
    </source>
</evidence>